<protein>
    <submittedName>
        <fullName evidence="1">Uncharacterized protein</fullName>
    </submittedName>
</protein>
<gene>
    <name evidence="1" type="ORF">NAV_LOCUS9751</name>
</gene>
<keyword evidence="2" id="KW-1185">Reference proteome</keyword>
<dbReference type="EMBL" id="UPTC01004439">
    <property type="protein sequence ID" value="VBB34960.1"/>
    <property type="molecule type" value="Genomic_DNA"/>
</dbReference>
<reference evidence="1 2" key="1">
    <citation type="submission" date="2018-08" db="EMBL/GenBank/DDBJ databases">
        <authorList>
            <person name="Laetsch R D."/>
            <person name="Stevens L."/>
            <person name="Kumar S."/>
            <person name="Blaxter L. M."/>
        </authorList>
    </citation>
    <scope>NUCLEOTIDE SEQUENCE [LARGE SCALE GENOMIC DNA]</scope>
</reference>
<accession>A0A498SSI0</accession>
<dbReference type="AlphaFoldDB" id="A0A498SSI0"/>
<evidence type="ECO:0000313" key="1">
    <source>
        <dbReference type="EMBL" id="VBB34960.1"/>
    </source>
</evidence>
<dbReference type="OrthoDB" id="10334136at2759"/>
<organism evidence="1 2">
    <name type="scientific">Acanthocheilonema viteae</name>
    <name type="common">Filarial nematode worm</name>
    <name type="synonym">Dipetalonema viteae</name>
    <dbReference type="NCBI Taxonomy" id="6277"/>
    <lineage>
        <taxon>Eukaryota</taxon>
        <taxon>Metazoa</taxon>
        <taxon>Ecdysozoa</taxon>
        <taxon>Nematoda</taxon>
        <taxon>Chromadorea</taxon>
        <taxon>Rhabditida</taxon>
        <taxon>Spirurina</taxon>
        <taxon>Spiruromorpha</taxon>
        <taxon>Filarioidea</taxon>
        <taxon>Onchocercidae</taxon>
        <taxon>Acanthocheilonema</taxon>
    </lineage>
</organism>
<proteinExistence type="predicted"/>
<sequence>MYPRKLHDHFSFDPRLEQYVYAEIFPLCDDFYFYGTDQLVTPFPFIIEHPFIKPPMPKWHEELRQTDAGPSKKEESDYRSYAYIDRIIRPGYDLKRSEQQDLQRLHQLQHWLRGIFAPRLSYKYRVERLSDDNE</sequence>
<evidence type="ECO:0000313" key="2">
    <source>
        <dbReference type="Proteomes" id="UP000276991"/>
    </source>
</evidence>
<name>A0A498SSI0_ACAVI</name>
<dbReference type="Proteomes" id="UP000276991">
    <property type="component" value="Unassembled WGS sequence"/>
</dbReference>
<dbReference type="STRING" id="6277.A0A498SSI0"/>